<comment type="caution">
    <text evidence="7">The sequence shown here is derived from an EMBL/GenBank/DDBJ whole genome shotgun (WGS) entry which is preliminary data.</text>
</comment>
<name>A0A5C5FM72_9BASI</name>
<gene>
    <name evidence="7" type="ORF">DMC30DRAFT_419853</name>
</gene>
<sequence length="443" mass="48262">MSALEQRLQSALDSRASRQMLRALDPSPPSSSTLVDFSSNDYLSFSRSTVLRQKLVDVVNDDATPLYGPPSSRLLDGNTPLHASLERRLAAFFAAPSALLFNSGFDANVGLWTCLPGPDDWIIFDALVHASMHDGMRASRVPRQRRRAFRHNRVESLERVLVDIVERDVGVRKGEKSVWVGVESLYSMDGDLAPLPDMVEVLERLLPRGNGHMVVDEAHSSGLYGPRGRGLVSALELERRITVRVHTFGKAMACSGAAVLASPLIRHFLVNYARPLIYSTVSTHLSALAVSKSLEMLEEGKSDEPAAHVHALAVRLVSRLSSLLPPASSVSLPPHLSSIITSSSTATAAPHPPTSPIVPLLTPSPRPLAAFLRTRGFLARPITYPTVPRGEERLRVCLHAGNTQREVDGLCEAVAEWVRRGERGVGHDELVALRSAEPLQAKL</sequence>
<dbReference type="AlphaFoldDB" id="A0A5C5FM72"/>
<dbReference type="Gene3D" id="3.90.1150.10">
    <property type="entry name" value="Aspartate Aminotransferase, domain 1"/>
    <property type="match status" value="1"/>
</dbReference>
<comment type="cofactor">
    <cofactor evidence="1 5">
        <name>pyridoxal 5'-phosphate</name>
        <dbReference type="ChEBI" id="CHEBI:597326"/>
    </cofactor>
</comment>
<evidence type="ECO:0000313" key="8">
    <source>
        <dbReference type="Proteomes" id="UP000311382"/>
    </source>
</evidence>
<dbReference type="OrthoDB" id="2382073at2759"/>
<protein>
    <submittedName>
        <fullName evidence="7">Pyridoxal phosphate-dependent transferase</fullName>
    </submittedName>
</protein>
<dbReference type="PANTHER" id="PTHR13693:SF77">
    <property type="entry name" value="8-AMINO-7-OXONONANOATE SYNTHASE"/>
    <property type="match status" value="1"/>
</dbReference>
<evidence type="ECO:0000259" key="6">
    <source>
        <dbReference type="Pfam" id="PF00155"/>
    </source>
</evidence>
<dbReference type="InterPro" id="IPR001917">
    <property type="entry name" value="Aminotrans_II_pyridoxalP_BS"/>
</dbReference>
<proteinExistence type="inferred from homology"/>
<dbReference type="STRING" id="5288.A0A5C5FM72"/>
<dbReference type="Gene3D" id="3.40.640.10">
    <property type="entry name" value="Type I PLP-dependent aspartate aminotransferase-like (Major domain)"/>
    <property type="match status" value="1"/>
</dbReference>
<dbReference type="GO" id="GO:0030170">
    <property type="term" value="F:pyridoxal phosphate binding"/>
    <property type="evidence" value="ECO:0007669"/>
    <property type="project" value="InterPro"/>
</dbReference>
<keyword evidence="8" id="KW-1185">Reference proteome</keyword>
<evidence type="ECO:0000256" key="5">
    <source>
        <dbReference type="RuleBase" id="RU003693"/>
    </source>
</evidence>
<dbReference type="InterPro" id="IPR015421">
    <property type="entry name" value="PyrdxlP-dep_Trfase_major"/>
</dbReference>
<dbReference type="Proteomes" id="UP000311382">
    <property type="component" value="Unassembled WGS sequence"/>
</dbReference>
<dbReference type="EMBL" id="SOZI01000211">
    <property type="protein sequence ID" value="TNY17362.1"/>
    <property type="molecule type" value="Genomic_DNA"/>
</dbReference>
<evidence type="ECO:0000256" key="4">
    <source>
        <dbReference type="ARBA" id="ARBA00022898"/>
    </source>
</evidence>
<evidence type="ECO:0000256" key="2">
    <source>
        <dbReference type="ARBA" id="ARBA00010008"/>
    </source>
</evidence>
<keyword evidence="3 7" id="KW-0808">Transferase</keyword>
<dbReference type="InterPro" id="IPR050087">
    <property type="entry name" value="AON_synthase_class-II"/>
</dbReference>
<dbReference type="PROSITE" id="PS00599">
    <property type="entry name" value="AA_TRANSFER_CLASS_2"/>
    <property type="match status" value="1"/>
</dbReference>
<reference evidence="7 8" key="1">
    <citation type="submission" date="2019-03" db="EMBL/GenBank/DDBJ databases">
        <title>Rhodosporidium diobovatum UCD-FST 08-225 genome sequencing, assembly, and annotation.</title>
        <authorList>
            <person name="Fakankun I.U."/>
            <person name="Fristensky B."/>
            <person name="Levin D.B."/>
        </authorList>
    </citation>
    <scope>NUCLEOTIDE SEQUENCE [LARGE SCALE GENOMIC DNA]</scope>
    <source>
        <strain evidence="7 8">UCD-FST 08-225</strain>
    </source>
</reference>
<dbReference type="GO" id="GO:0016740">
    <property type="term" value="F:transferase activity"/>
    <property type="evidence" value="ECO:0007669"/>
    <property type="project" value="UniProtKB-KW"/>
</dbReference>
<accession>A0A5C5FM72</accession>
<dbReference type="InterPro" id="IPR004839">
    <property type="entry name" value="Aminotransferase_I/II_large"/>
</dbReference>
<dbReference type="GO" id="GO:0009102">
    <property type="term" value="P:biotin biosynthetic process"/>
    <property type="evidence" value="ECO:0007669"/>
    <property type="project" value="TreeGrafter"/>
</dbReference>
<dbReference type="InterPro" id="IPR015422">
    <property type="entry name" value="PyrdxlP-dep_Trfase_small"/>
</dbReference>
<dbReference type="InterPro" id="IPR015424">
    <property type="entry name" value="PyrdxlP-dep_Trfase"/>
</dbReference>
<comment type="similarity">
    <text evidence="2">Belongs to the class-II pyridoxal-phosphate-dependent aminotransferase family. BioF subfamily.</text>
</comment>
<keyword evidence="4 5" id="KW-0663">Pyridoxal phosphate</keyword>
<dbReference type="Pfam" id="PF00155">
    <property type="entry name" value="Aminotran_1_2"/>
    <property type="match status" value="1"/>
</dbReference>
<evidence type="ECO:0000256" key="1">
    <source>
        <dbReference type="ARBA" id="ARBA00001933"/>
    </source>
</evidence>
<evidence type="ECO:0000313" key="7">
    <source>
        <dbReference type="EMBL" id="TNY17362.1"/>
    </source>
</evidence>
<organism evidence="7 8">
    <name type="scientific">Rhodotorula diobovata</name>
    <dbReference type="NCBI Taxonomy" id="5288"/>
    <lineage>
        <taxon>Eukaryota</taxon>
        <taxon>Fungi</taxon>
        <taxon>Dikarya</taxon>
        <taxon>Basidiomycota</taxon>
        <taxon>Pucciniomycotina</taxon>
        <taxon>Microbotryomycetes</taxon>
        <taxon>Sporidiobolales</taxon>
        <taxon>Sporidiobolaceae</taxon>
        <taxon>Rhodotorula</taxon>
    </lineage>
</organism>
<evidence type="ECO:0000256" key="3">
    <source>
        <dbReference type="ARBA" id="ARBA00022679"/>
    </source>
</evidence>
<dbReference type="PANTHER" id="PTHR13693">
    <property type="entry name" value="CLASS II AMINOTRANSFERASE/8-AMINO-7-OXONONANOATE SYNTHASE"/>
    <property type="match status" value="1"/>
</dbReference>
<feature type="domain" description="Aminotransferase class I/classII large" evidence="6">
    <location>
        <begin position="34"/>
        <end position="414"/>
    </location>
</feature>
<dbReference type="SUPFAM" id="SSF53383">
    <property type="entry name" value="PLP-dependent transferases"/>
    <property type="match status" value="1"/>
</dbReference>